<dbReference type="InterPro" id="IPR017441">
    <property type="entry name" value="Protein_kinase_ATP_BS"/>
</dbReference>
<name>A0AAF0J588_9BASI</name>
<dbReference type="GO" id="GO:0030332">
    <property type="term" value="F:cyclin binding"/>
    <property type="evidence" value="ECO:0007669"/>
    <property type="project" value="TreeGrafter"/>
</dbReference>
<dbReference type="Gene3D" id="3.30.200.20">
    <property type="entry name" value="Phosphorylase Kinase, domain 1"/>
    <property type="match status" value="1"/>
</dbReference>
<proteinExistence type="inferred from homology"/>
<dbReference type="Proteomes" id="UP001219933">
    <property type="component" value="Chromosome 2"/>
</dbReference>
<dbReference type="InterPro" id="IPR050108">
    <property type="entry name" value="CDK"/>
</dbReference>
<evidence type="ECO:0000256" key="1">
    <source>
        <dbReference type="ARBA" id="ARBA00006485"/>
    </source>
</evidence>
<dbReference type="PANTHER" id="PTHR24056">
    <property type="entry name" value="CELL DIVISION PROTEIN KINASE"/>
    <property type="match status" value="1"/>
</dbReference>
<dbReference type="PROSITE" id="PS50011">
    <property type="entry name" value="PROTEIN_KINASE_DOM"/>
    <property type="match status" value="1"/>
</dbReference>
<dbReference type="Pfam" id="PF00069">
    <property type="entry name" value="Pkinase"/>
    <property type="match status" value="1"/>
</dbReference>
<dbReference type="GO" id="GO:0004693">
    <property type="term" value="F:cyclin-dependent protein serine/threonine kinase activity"/>
    <property type="evidence" value="ECO:0007669"/>
    <property type="project" value="UniProtKB-EC"/>
</dbReference>
<evidence type="ECO:0000256" key="11">
    <source>
        <dbReference type="RuleBase" id="RU000304"/>
    </source>
</evidence>
<reference evidence="13" key="1">
    <citation type="submission" date="2023-03" db="EMBL/GenBank/DDBJ databases">
        <title>Mating type loci evolution in Malassezia.</title>
        <authorList>
            <person name="Coelho M.A."/>
        </authorList>
    </citation>
    <scope>NUCLEOTIDE SEQUENCE</scope>
    <source>
        <strain evidence="13">CBS 11721</strain>
    </source>
</reference>
<evidence type="ECO:0000256" key="7">
    <source>
        <dbReference type="ARBA" id="ARBA00022840"/>
    </source>
</evidence>
<dbReference type="GO" id="GO:0032968">
    <property type="term" value="P:positive regulation of transcription elongation by RNA polymerase II"/>
    <property type="evidence" value="ECO:0007669"/>
    <property type="project" value="TreeGrafter"/>
</dbReference>
<sequence>MYHADEAYEIVGQVGEGTYGQVYKAVSERTGTLVALKRIRMEAEKEGFPVTSMREIKLLQALRHENVVRLHELMTSRTGSVYMVFEYVEHDLNGVLAHPEVQFSHAHIKSLAAQLLSGLAFLHQRSVLHRDLKGSNLLLSNAGTLKLADFGLARTYHKRRKGDYTNRVVTLWYRPPELLLGATHYGPAVDTWGAGCLFLELFTRKPVFPGKDELDQLHTLKTLLGPLNADVWPDAPTLPWFELLREPANDTHAADAFSERYAELLSPAALALARSLLRYDPRERLGAAEALKHEYFTTEKPSAEPPAGVLEALGGEWHEMASKRLRKARRGT</sequence>
<evidence type="ECO:0000313" key="13">
    <source>
        <dbReference type="EMBL" id="WFD34257.1"/>
    </source>
</evidence>
<evidence type="ECO:0000256" key="3">
    <source>
        <dbReference type="ARBA" id="ARBA00022527"/>
    </source>
</evidence>
<evidence type="ECO:0000259" key="12">
    <source>
        <dbReference type="PROSITE" id="PS50011"/>
    </source>
</evidence>
<dbReference type="SUPFAM" id="SSF56112">
    <property type="entry name" value="Protein kinase-like (PK-like)"/>
    <property type="match status" value="1"/>
</dbReference>
<dbReference type="EMBL" id="CP119878">
    <property type="protein sequence ID" value="WFD34257.1"/>
    <property type="molecule type" value="Genomic_DNA"/>
</dbReference>
<accession>A0AAF0J588</accession>
<dbReference type="CDD" id="cd07840">
    <property type="entry name" value="STKc_CDK9_like"/>
    <property type="match status" value="1"/>
</dbReference>
<feature type="domain" description="Protein kinase" evidence="12">
    <location>
        <begin position="8"/>
        <end position="296"/>
    </location>
</feature>
<dbReference type="PROSITE" id="PS00108">
    <property type="entry name" value="PROTEIN_KINASE_ST"/>
    <property type="match status" value="1"/>
</dbReference>
<dbReference type="AlphaFoldDB" id="A0AAF0J588"/>
<gene>
    <name evidence="13" type="primary">CTK1</name>
    <name evidence="13" type="ORF">MCUN1_001094</name>
</gene>
<dbReference type="GO" id="GO:0008353">
    <property type="term" value="F:RNA polymerase II CTD heptapeptide repeat kinase activity"/>
    <property type="evidence" value="ECO:0007669"/>
    <property type="project" value="TreeGrafter"/>
</dbReference>
<keyword evidence="4 13" id="KW-0808">Transferase</keyword>
<evidence type="ECO:0000313" key="14">
    <source>
        <dbReference type="Proteomes" id="UP001219933"/>
    </source>
</evidence>
<organism evidence="13 14">
    <name type="scientific">Malassezia cuniculi</name>
    <dbReference type="NCBI Taxonomy" id="948313"/>
    <lineage>
        <taxon>Eukaryota</taxon>
        <taxon>Fungi</taxon>
        <taxon>Dikarya</taxon>
        <taxon>Basidiomycota</taxon>
        <taxon>Ustilaginomycotina</taxon>
        <taxon>Malasseziomycetes</taxon>
        <taxon>Malasseziales</taxon>
        <taxon>Malasseziaceae</taxon>
        <taxon>Malassezia</taxon>
    </lineage>
</organism>
<evidence type="ECO:0000256" key="10">
    <source>
        <dbReference type="PROSITE-ProRule" id="PRU10141"/>
    </source>
</evidence>
<feature type="binding site" evidence="10">
    <location>
        <position position="37"/>
    </location>
    <ligand>
        <name>ATP</name>
        <dbReference type="ChEBI" id="CHEBI:30616"/>
    </ligand>
</feature>
<keyword evidence="14" id="KW-1185">Reference proteome</keyword>
<evidence type="ECO:0000256" key="8">
    <source>
        <dbReference type="ARBA" id="ARBA00047811"/>
    </source>
</evidence>
<dbReference type="InterPro" id="IPR008271">
    <property type="entry name" value="Ser/Thr_kinase_AS"/>
</dbReference>
<evidence type="ECO:0000256" key="5">
    <source>
        <dbReference type="ARBA" id="ARBA00022741"/>
    </source>
</evidence>
<protein>
    <recommendedName>
        <fullName evidence="2">cyclin-dependent kinase</fullName>
        <ecNumber evidence="2">2.7.11.22</ecNumber>
    </recommendedName>
</protein>
<comment type="catalytic activity">
    <reaction evidence="8">
        <text>L-threonyl-[protein] + ATP = O-phospho-L-threonyl-[protein] + ADP + H(+)</text>
        <dbReference type="Rhea" id="RHEA:46608"/>
        <dbReference type="Rhea" id="RHEA-COMP:11060"/>
        <dbReference type="Rhea" id="RHEA-COMP:11605"/>
        <dbReference type="ChEBI" id="CHEBI:15378"/>
        <dbReference type="ChEBI" id="CHEBI:30013"/>
        <dbReference type="ChEBI" id="CHEBI:30616"/>
        <dbReference type="ChEBI" id="CHEBI:61977"/>
        <dbReference type="ChEBI" id="CHEBI:456216"/>
        <dbReference type="EC" id="2.7.11.22"/>
    </reaction>
</comment>
<dbReference type="FunFam" id="3.30.200.20:FF:000124">
    <property type="entry name" value="Cyclin-dependent kinase 4"/>
    <property type="match status" value="1"/>
</dbReference>
<keyword evidence="6 13" id="KW-0418">Kinase</keyword>
<dbReference type="SMART" id="SM00220">
    <property type="entry name" value="S_TKc"/>
    <property type="match status" value="1"/>
</dbReference>
<comment type="catalytic activity">
    <reaction evidence="9">
        <text>L-seryl-[protein] + ATP = O-phospho-L-seryl-[protein] + ADP + H(+)</text>
        <dbReference type="Rhea" id="RHEA:17989"/>
        <dbReference type="Rhea" id="RHEA-COMP:9863"/>
        <dbReference type="Rhea" id="RHEA-COMP:11604"/>
        <dbReference type="ChEBI" id="CHEBI:15378"/>
        <dbReference type="ChEBI" id="CHEBI:29999"/>
        <dbReference type="ChEBI" id="CHEBI:30616"/>
        <dbReference type="ChEBI" id="CHEBI:83421"/>
        <dbReference type="ChEBI" id="CHEBI:456216"/>
        <dbReference type="EC" id="2.7.11.22"/>
    </reaction>
</comment>
<evidence type="ECO:0000256" key="9">
    <source>
        <dbReference type="ARBA" id="ARBA00048367"/>
    </source>
</evidence>
<dbReference type="InterPro" id="IPR011009">
    <property type="entry name" value="Kinase-like_dom_sf"/>
</dbReference>
<dbReference type="FunFam" id="1.10.510.10:FF:000624">
    <property type="entry name" value="Mitogen-activated protein kinase"/>
    <property type="match status" value="1"/>
</dbReference>
<dbReference type="InterPro" id="IPR000719">
    <property type="entry name" value="Prot_kinase_dom"/>
</dbReference>
<dbReference type="GO" id="GO:0008024">
    <property type="term" value="C:cyclin/CDK positive transcription elongation factor complex"/>
    <property type="evidence" value="ECO:0007669"/>
    <property type="project" value="TreeGrafter"/>
</dbReference>
<keyword evidence="7 10" id="KW-0067">ATP-binding</keyword>
<dbReference type="Gene3D" id="1.10.510.10">
    <property type="entry name" value="Transferase(Phosphotransferase) domain 1"/>
    <property type="match status" value="1"/>
</dbReference>
<dbReference type="PANTHER" id="PTHR24056:SF546">
    <property type="entry name" value="CYCLIN-DEPENDENT KINASE 12"/>
    <property type="match status" value="1"/>
</dbReference>
<keyword evidence="5 10" id="KW-0547">Nucleotide-binding</keyword>
<keyword evidence="3 11" id="KW-0723">Serine/threonine-protein kinase</keyword>
<dbReference type="EC" id="2.7.11.22" evidence="2"/>
<dbReference type="PROSITE" id="PS00107">
    <property type="entry name" value="PROTEIN_KINASE_ATP"/>
    <property type="match status" value="1"/>
</dbReference>
<evidence type="ECO:0000256" key="6">
    <source>
        <dbReference type="ARBA" id="ARBA00022777"/>
    </source>
</evidence>
<evidence type="ECO:0000256" key="2">
    <source>
        <dbReference type="ARBA" id="ARBA00012425"/>
    </source>
</evidence>
<evidence type="ECO:0000256" key="4">
    <source>
        <dbReference type="ARBA" id="ARBA00022679"/>
    </source>
</evidence>
<dbReference type="GO" id="GO:0005524">
    <property type="term" value="F:ATP binding"/>
    <property type="evidence" value="ECO:0007669"/>
    <property type="project" value="UniProtKB-UniRule"/>
</dbReference>
<comment type="similarity">
    <text evidence="1">Belongs to the protein kinase superfamily. CMGC Ser/Thr protein kinase family. CDC2/CDKX subfamily.</text>
</comment>